<protein>
    <submittedName>
        <fullName evidence="4">Starvation-inducible DNA-binding protein</fullName>
    </submittedName>
</protein>
<dbReference type="Pfam" id="PF00210">
    <property type="entry name" value="Ferritin"/>
    <property type="match status" value="1"/>
</dbReference>
<comment type="similarity">
    <text evidence="1 2">Belongs to the Dps family.</text>
</comment>
<evidence type="ECO:0000256" key="1">
    <source>
        <dbReference type="ARBA" id="ARBA00009497"/>
    </source>
</evidence>
<evidence type="ECO:0000313" key="4">
    <source>
        <dbReference type="EMBL" id="SOE18651.1"/>
    </source>
</evidence>
<keyword evidence="5" id="KW-1185">Reference proteome</keyword>
<dbReference type="InterPro" id="IPR002177">
    <property type="entry name" value="DPS_DNA-bd"/>
</dbReference>
<dbReference type="GO" id="GO:0008199">
    <property type="term" value="F:ferric iron binding"/>
    <property type="evidence" value="ECO:0007669"/>
    <property type="project" value="InterPro"/>
</dbReference>
<dbReference type="Gene3D" id="1.20.1260.10">
    <property type="match status" value="1"/>
</dbReference>
<name>A0A286IF19_9HYPH</name>
<evidence type="ECO:0000259" key="3">
    <source>
        <dbReference type="Pfam" id="PF00210"/>
    </source>
</evidence>
<dbReference type="InterPro" id="IPR012347">
    <property type="entry name" value="Ferritin-like"/>
</dbReference>
<dbReference type="PIRSF" id="PIRSF005900">
    <property type="entry name" value="Dps"/>
    <property type="match status" value="1"/>
</dbReference>
<dbReference type="RefSeq" id="WP_097109127.1">
    <property type="nucleotide sequence ID" value="NZ_OCPC01000006.1"/>
</dbReference>
<evidence type="ECO:0000256" key="2">
    <source>
        <dbReference type="RuleBase" id="RU003875"/>
    </source>
</evidence>
<dbReference type="PANTHER" id="PTHR42932">
    <property type="entry name" value="GENERAL STRESS PROTEIN 20U"/>
    <property type="match status" value="1"/>
</dbReference>
<dbReference type="InterPro" id="IPR008331">
    <property type="entry name" value="Ferritin_DPS_dom"/>
</dbReference>
<sequence length="171" mass="18947">MAKSAIASLTPEASSDQINTGLKADYRKSMSKSLSDILAATYRLTVKSHIYHWNVVGPIFKPIHELTEEHYNELFGATDIIAERIRALGHLAPVSLDIAKSFAPTASDVDQASAHDMVADLIKDHEQTVRDMRKAAGEAAENEDNVTEDMLTERLNFHEKALWMLRSVVAS</sequence>
<dbReference type="Proteomes" id="UP000219465">
    <property type="component" value="Unassembled WGS sequence"/>
</dbReference>
<dbReference type="SUPFAM" id="SSF47240">
    <property type="entry name" value="Ferritin-like"/>
    <property type="match status" value="1"/>
</dbReference>
<dbReference type="EMBL" id="OCPC01000006">
    <property type="protein sequence ID" value="SOE18651.1"/>
    <property type="molecule type" value="Genomic_DNA"/>
</dbReference>
<evidence type="ECO:0000313" key="5">
    <source>
        <dbReference type="Proteomes" id="UP000219465"/>
    </source>
</evidence>
<keyword evidence="4" id="KW-0238">DNA-binding</keyword>
<feature type="domain" description="Ferritin/DPS" evidence="3">
    <location>
        <begin position="33"/>
        <end position="169"/>
    </location>
</feature>
<dbReference type="InterPro" id="IPR009078">
    <property type="entry name" value="Ferritin-like_SF"/>
</dbReference>
<gene>
    <name evidence="4" type="ORF">SAMN05877838_3587</name>
</gene>
<dbReference type="PANTHER" id="PTHR42932:SF3">
    <property type="entry name" value="DNA PROTECTION DURING STARVATION PROTEIN"/>
    <property type="match status" value="1"/>
</dbReference>
<dbReference type="CDD" id="cd01043">
    <property type="entry name" value="DPS"/>
    <property type="match status" value="1"/>
</dbReference>
<accession>A0A286IF19</accession>
<dbReference type="PRINTS" id="PR01346">
    <property type="entry name" value="HELNAPAPROT"/>
</dbReference>
<reference evidence="5" key="1">
    <citation type="submission" date="2017-08" db="EMBL/GenBank/DDBJ databases">
        <authorList>
            <person name="Varghese N."/>
            <person name="Submissions S."/>
        </authorList>
    </citation>
    <scope>NUCLEOTIDE SEQUENCE [LARGE SCALE GENOMIC DNA]</scope>
    <source>
        <strain evidence="5">KCTC 23107</strain>
    </source>
</reference>
<dbReference type="AlphaFoldDB" id="A0A286IF19"/>
<dbReference type="OrthoDB" id="9797687at2"/>
<proteinExistence type="inferred from homology"/>
<organism evidence="4 5">
    <name type="scientific">Hoeflea halophila</name>
    <dbReference type="NCBI Taxonomy" id="714899"/>
    <lineage>
        <taxon>Bacteria</taxon>
        <taxon>Pseudomonadati</taxon>
        <taxon>Pseudomonadota</taxon>
        <taxon>Alphaproteobacteria</taxon>
        <taxon>Hyphomicrobiales</taxon>
        <taxon>Rhizobiaceae</taxon>
        <taxon>Hoeflea</taxon>
    </lineage>
</organism>
<dbReference type="GO" id="GO:0003677">
    <property type="term" value="F:DNA binding"/>
    <property type="evidence" value="ECO:0007669"/>
    <property type="project" value="UniProtKB-KW"/>
</dbReference>